<gene>
    <name evidence="1" type="ORF">RCL2_000135500</name>
</gene>
<protein>
    <recommendedName>
        <fullName evidence="3">Reverse transcriptase domain-containing protein</fullName>
    </recommendedName>
</protein>
<reference evidence="1" key="1">
    <citation type="submission" date="2019-10" db="EMBL/GenBank/DDBJ databases">
        <title>Conservation and host-specific expression of non-tandemly repeated heterogenous ribosome RNA gene in arbuscular mycorrhizal fungi.</title>
        <authorList>
            <person name="Maeda T."/>
            <person name="Kobayashi Y."/>
            <person name="Nakagawa T."/>
            <person name="Ezawa T."/>
            <person name="Yamaguchi K."/>
            <person name="Bino T."/>
            <person name="Nishimoto Y."/>
            <person name="Shigenobu S."/>
            <person name="Kawaguchi M."/>
        </authorList>
    </citation>
    <scope>NUCLEOTIDE SEQUENCE</scope>
    <source>
        <strain evidence="1">HR1</strain>
    </source>
</reference>
<dbReference type="OrthoDB" id="10605407at2759"/>
<dbReference type="EMBL" id="BLAL01000011">
    <property type="protein sequence ID" value="GES73845.1"/>
    <property type="molecule type" value="Genomic_DNA"/>
</dbReference>
<sequence length="144" mass="17002">MLSEQFDLKQGIIQGENHTQRTNTKKYYVEQQSIRNYGKCQITWTLRRHYLESWTENFIPGLEASLKIADDFYNMANIKINKSKCKLLTNDESLLRNKSYQITFGSEDINVEIIDRSDHARILGAYFNAFNNHQKIHKKNQILN</sequence>
<proteinExistence type="predicted"/>
<organism evidence="1 2">
    <name type="scientific">Rhizophagus clarus</name>
    <dbReference type="NCBI Taxonomy" id="94130"/>
    <lineage>
        <taxon>Eukaryota</taxon>
        <taxon>Fungi</taxon>
        <taxon>Fungi incertae sedis</taxon>
        <taxon>Mucoromycota</taxon>
        <taxon>Glomeromycotina</taxon>
        <taxon>Glomeromycetes</taxon>
        <taxon>Glomerales</taxon>
        <taxon>Glomeraceae</taxon>
        <taxon>Rhizophagus</taxon>
    </lineage>
</organism>
<evidence type="ECO:0008006" key="3">
    <source>
        <dbReference type="Google" id="ProtNLM"/>
    </source>
</evidence>
<comment type="caution">
    <text evidence="1">The sequence shown here is derived from an EMBL/GenBank/DDBJ whole genome shotgun (WGS) entry which is preliminary data.</text>
</comment>
<evidence type="ECO:0000313" key="2">
    <source>
        <dbReference type="Proteomes" id="UP000615446"/>
    </source>
</evidence>
<evidence type="ECO:0000313" key="1">
    <source>
        <dbReference type="EMBL" id="GES73845.1"/>
    </source>
</evidence>
<accession>A0A8H3KTQ0</accession>
<dbReference type="Proteomes" id="UP000615446">
    <property type="component" value="Unassembled WGS sequence"/>
</dbReference>
<dbReference type="AlphaFoldDB" id="A0A8H3KTQ0"/>
<name>A0A8H3KTQ0_9GLOM</name>